<evidence type="ECO:0000313" key="2">
    <source>
        <dbReference type="Proteomes" id="UP001497680"/>
    </source>
</evidence>
<organism evidence="1 2">
    <name type="scientific">Hypoxylon rubiginosum</name>
    <dbReference type="NCBI Taxonomy" id="110542"/>
    <lineage>
        <taxon>Eukaryota</taxon>
        <taxon>Fungi</taxon>
        <taxon>Dikarya</taxon>
        <taxon>Ascomycota</taxon>
        <taxon>Pezizomycotina</taxon>
        <taxon>Sordariomycetes</taxon>
        <taxon>Xylariomycetidae</taxon>
        <taxon>Xylariales</taxon>
        <taxon>Hypoxylaceae</taxon>
        <taxon>Hypoxylon</taxon>
    </lineage>
</organism>
<protein>
    <submittedName>
        <fullName evidence="1">Uncharacterized protein</fullName>
    </submittedName>
</protein>
<sequence length="947" mass="106518">MDKKSAENASPLWHRALERYREELGRNEDYQAIHEVHSLDDLLNHVNTILNTPSRDRQTLSSMNRLAPKFKFVDDFSTIIALAFGADASLTAVVWGSIRLILKLAASAGDNLQKVLDMLEELSLTLPRFRVYEDTLPMSRQLETALVDVYAEVICFYARTIHFFRDHPHVLLLRNAWEKFHSDFSRTIMRIKRVSSVVESEADLARMRLDEHKYKEVIELMDNLSTKANEDSQRTRYHHIPFLQNSRFSGRASLISKIHSVLDPGQTSPAKSIALFGMGGVGKTQLALQYAHQSANAYDVILWIAADTVITIGQSFREVAQGLQLCQAADEIQDSAAAIWKVKNWLSTTSSPWLIVFDNADDLTALKVAWPSSSRGSILLTTRDFDVANNPASQCLQVEAFDDTEGSMMLLKQIGLDPTIAANREHATAITQALGGLPLALGQIGGFIAQRRLPLKDFLALYERNAAKIDARKTVKDDYEHTLNTVWDVSFQKLPETAAKLLNMLIFFDPDGVNEAIFLEGSQTEPGIDPEFDFVADDMDLGDAEQPLLQAALINKTMEHPVITVHRLVQSAALRKLPAPDWPKYFDVVIQLLSWGFPDTWSKDVGHQINAWKKCEICLPHVDHLAKLCKKHDIRPTNPQKYAELLLRCSWYLYERETYDIARNLVDSAVQTFEDKSTLAYASAIDLAGLIDLDLCQPSLALKSFKEALEIRQTQLGPDDPFIASSLNNIALAHTELGNLYEAYATHQQAMDIRLLTNSDRIGNSYSNMASLLLRMGRFDDAEEMLGRCPSLKDFTDETFLSTGNPRFSGDMVLLSRIRIGQGRIDDALRLASKALAFRQKLLGNRLKTCDSMYDVARLLHLQGHSATAVKLLKQLIDISESLNEGEGQLARALYKLSALYTEKGALAESADCKSRALEIRGHLRPEEKDAPFEEEYFSKLTLWMLW</sequence>
<reference evidence="1 2" key="1">
    <citation type="journal article" date="2022" name="New Phytol.">
        <title>Ecological generalism drives hyperdiversity of secondary metabolite gene clusters in xylarialean endophytes.</title>
        <authorList>
            <person name="Franco M.E.E."/>
            <person name="Wisecaver J.H."/>
            <person name="Arnold A.E."/>
            <person name="Ju Y.M."/>
            <person name="Slot J.C."/>
            <person name="Ahrendt S."/>
            <person name="Moore L.P."/>
            <person name="Eastman K.E."/>
            <person name="Scott K."/>
            <person name="Konkel Z."/>
            <person name="Mondo S.J."/>
            <person name="Kuo A."/>
            <person name="Hayes R.D."/>
            <person name="Haridas S."/>
            <person name="Andreopoulos B."/>
            <person name="Riley R."/>
            <person name="LaButti K."/>
            <person name="Pangilinan J."/>
            <person name="Lipzen A."/>
            <person name="Amirebrahimi M."/>
            <person name="Yan J."/>
            <person name="Adam C."/>
            <person name="Keymanesh K."/>
            <person name="Ng V."/>
            <person name="Louie K."/>
            <person name="Northen T."/>
            <person name="Drula E."/>
            <person name="Henrissat B."/>
            <person name="Hsieh H.M."/>
            <person name="Youens-Clark K."/>
            <person name="Lutzoni F."/>
            <person name="Miadlikowska J."/>
            <person name="Eastwood D.C."/>
            <person name="Hamelin R.C."/>
            <person name="Grigoriev I.V."/>
            <person name="U'Ren J.M."/>
        </authorList>
    </citation>
    <scope>NUCLEOTIDE SEQUENCE [LARGE SCALE GENOMIC DNA]</scope>
    <source>
        <strain evidence="1 2">ER1909</strain>
    </source>
</reference>
<keyword evidence="2" id="KW-1185">Reference proteome</keyword>
<gene>
    <name evidence="1" type="ORF">F4821DRAFT_9714</name>
</gene>
<accession>A0ACC0DDJ0</accession>
<evidence type="ECO:0000313" key="1">
    <source>
        <dbReference type="EMBL" id="KAI6090759.1"/>
    </source>
</evidence>
<dbReference type="Proteomes" id="UP001497680">
    <property type="component" value="Unassembled WGS sequence"/>
</dbReference>
<name>A0ACC0DDJ0_9PEZI</name>
<dbReference type="EMBL" id="MU394289">
    <property type="protein sequence ID" value="KAI6090759.1"/>
    <property type="molecule type" value="Genomic_DNA"/>
</dbReference>
<comment type="caution">
    <text evidence="1">The sequence shown here is derived from an EMBL/GenBank/DDBJ whole genome shotgun (WGS) entry which is preliminary data.</text>
</comment>
<proteinExistence type="predicted"/>